<gene>
    <name evidence="2" type="ORF">Mal4_46790</name>
</gene>
<dbReference type="OrthoDB" id="215661at2"/>
<dbReference type="Proteomes" id="UP000320496">
    <property type="component" value="Chromosome"/>
</dbReference>
<organism evidence="2 3">
    <name type="scientific">Maioricimonas rarisocia</name>
    <dbReference type="NCBI Taxonomy" id="2528026"/>
    <lineage>
        <taxon>Bacteria</taxon>
        <taxon>Pseudomonadati</taxon>
        <taxon>Planctomycetota</taxon>
        <taxon>Planctomycetia</taxon>
        <taxon>Planctomycetales</taxon>
        <taxon>Planctomycetaceae</taxon>
        <taxon>Maioricimonas</taxon>
    </lineage>
</organism>
<dbReference type="PROSITE" id="PS51257">
    <property type="entry name" value="PROKAR_LIPOPROTEIN"/>
    <property type="match status" value="1"/>
</dbReference>
<sequence length="182" mass="20477">MRWSLLLMICLSVGCIDPSALEKARDEAAQAEPEPAPPPVAQQPQGGDPAAPPPKRGIPDVEARVVDKQKAMADNPDLKEVGGKINALDPVSQATQTYFVLGQRVHLMNFKHQIDLHKAQYGENPTFDQFMDYAKQMQIEFKMLKPWQVYAYDSQDGSITVLADYAEKRRRYEEAGLEFKED</sequence>
<keyword evidence="3" id="KW-1185">Reference proteome</keyword>
<feature type="region of interest" description="Disordered" evidence="1">
    <location>
        <begin position="24"/>
        <end position="58"/>
    </location>
</feature>
<accession>A0A517ZCV2</accession>
<dbReference type="EMBL" id="CP036275">
    <property type="protein sequence ID" value="QDU40323.1"/>
    <property type="molecule type" value="Genomic_DNA"/>
</dbReference>
<dbReference type="RefSeq" id="WP_145371554.1">
    <property type="nucleotide sequence ID" value="NZ_CP036275.1"/>
</dbReference>
<protein>
    <submittedName>
        <fullName evidence="2">Uncharacterized protein</fullName>
    </submittedName>
</protein>
<name>A0A517ZCV2_9PLAN</name>
<evidence type="ECO:0000256" key="1">
    <source>
        <dbReference type="SAM" id="MobiDB-lite"/>
    </source>
</evidence>
<proteinExistence type="predicted"/>
<evidence type="ECO:0000313" key="2">
    <source>
        <dbReference type="EMBL" id="QDU40323.1"/>
    </source>
</evidence>
<reference evidence="2 3" key="1">
    <citation type="submission" date="2019-02" db="EMBL/GenBank/DDBJ databases">
        <title>Deep-cultivation of Planctomycetes and their phenomic and genomic characterization uncovers novel biology.</title>
        <authorList>
            <person name="Wiegand S."/>
            <person name="Jogler M."/>
            <person name="Boedeker C."/>
            <person name="Pinto D."/>
            <person name="Vollmers J."/>
            <person name="Rivas-Marin E."/>
            <person name="Kohn T."/>
            <person name="Peeters S.H."/>
            <person name="Heuer A."/>
            <person name="Rast P."/>
            <person name="Oberbeckmann S."/>
            <person name="Bunk B."/>
            <person name="Jeske O."/>
            <person name="Meyerdierks A."/>
            <person name="Storesund J.E."/>
            <person name="Kallscheuer N."/>
            <person name="Luecker S."/>
            <person name="Lage O.M."/>
            <person name="Pohl T."/>
            <person name="Merkel B.J."/>
            <person name="Hornburger P."/>
            <person name="Mueller R.-W."/>
            <person name="Bruemmer F."/>
            <person name="Labrenz M."/>
            <person name="Spormann A.M."/>
            <person name="Op den Camp H."/>
            <person name="Overmann J."/>
            <person name="Amann R."/>
            <person name="Jetten M.S.M."/>
            <person name="Mascher T."/>
            <person name="Medema M.H."/>
            <person name="Devos D.P."/>
            <person name="Kaster A.-K."/>
            <person name="Ovreas L."/>
            <person name="Rohde M."/>
            <person name="Galperin M.Y."/>
            <person name="Jogler C."/>
        </authorList>
    </citation>
    <scope>NUCLEOTIDE SEQUENCE [LARGE SCALE GENOMIC DNA]</scope>
    <source>
        <strain evidence="2 3">Mal4</strain>
    </source>
</reference>
<evidence type="ECO:0000313" key="3">
    <source>
        <dbReference type="Proteomes" id="UP000320496"/>
    </source>
</evidence>
<dbReference type="KEGG" id="mri:Mal4_46790"/>
<dbReference type="AlphaFoldDB" id="A0A517ZCV2"/>